<keyword evidence="2" id="KW-0812">Transmembrane</keyword>
<protein>
    <submittedName>
        <fullName evidence="3">Uncharacterized protein</fullName>
    </submittedName>
</protein>
<evidence type="ECO:0000313" key="4">
    <source>
        <dbReference type="Proteomes" id="UP001418222"/>
    </source>
</evidence>
<feature type="compositionally biased region" description="Basic and acidic residues" evidence="1">
    <location>
        <begin position="56"/>
        <end position="65"/>
    </location>
</feature>
<feature type="transmembrane region" description="Helical" evidence="2">
    <location>
        <begin position="140"/>
        <end position="159"/>
    </location>
</feature>
<dbReference type="AlphaFoldDB" id="A0AAP0BEF6"/>
<dbReference type="PANTHER" id="PTHR36347:SF1">
    <property type="entry name" value="EXPRESSED PROTEIN"/>
    <property type="match status" value="1"/>
</dbReference>
<feature type="compositionally biased region" description="Low complexity" evidence="1">
    <location>
        <begin position="27"/>
        <end position="40"/>
    </location>
</feature>
<comment type="caution">
    <text evidence="3">The sequence shown here is derived from an EMBL/GenBank/DDBJ whole genome shotgun (WGS) entry which is preliminary data.</text>
</comment>
<evidence type="ECO:0000313" key="3">
    <source>
        <dbReference type="EMBL" id="KAK8936624.1"/>
    </source>
</evidence>
<accession>A0AAP0BEF6</accession>
<sequence>METKLILYRMPSMIGFTMAKSLHRTKSSPPSSASHSRPLSIICATVSPDSNSDGSTDAKGKESSRDASNSATQRRESPATLTIRYRARSRSQAKKEQQKLQQGLQKAPIPPKKWEDMTLSEKTLELYVGEKGLLFWLNKFAYASIFAVIGGWILFRFVGPSLGLYQLDSPPLSPTSIFKD</sequence>
<gene>
    <name evidence="3" type="ORF">KSP39_PZI012684</name>
</gene>
<feature type="region of interest" description="Disordered" evidence="1">
    <location>
        <begin position="23"/>
        <end position="107"/>
    </location>
</feature>
<dbReference type="GO" id="GO:0009507">
    <property type="term" value="C:chloroplast"/>
    <property type="evidence" value="ECO:0007669"/>
    <property type="project" value="TreeGrafter"/>
</dbReference>
<keyword evidence="2" id="KW-1133">Transmembrane helix</keyword>
<proteinExistence type="predicted"/>
<dbReference type="EMBL" id="JBBWWQ010000010">
    <property type="protein sequence ID" value="KAK8936624.1"/>
    <property type="molecule type" value="Genomic_DNA"/>
</dbReference>
<dbReference type="PANTHER" id="PTHR36347">
    <property type="entry name" value="EXPRESSED PROTEIN"/>
    <property type="match status" value="1"/>
</dbReference>
<name>A0AAP0BEF6_9ASPA</name>
<evidence type="ECO:0000256" key="2">
    <source>
        <dbReference type="SAM" id="Phobius"/>
    </source>
</evidence>
<reference evidence="3 4" key="1">
    <citation type="journal article" date="2022" name="Nat. Plants">
        <title>Genomes of leafy and leafless Platanthera orchids illuminate the evolution of mycoheterotrophy.</title>
        <authorList>
            <person name="Li M.H."/>
            <person name="Liu K.W."/>
            <person name="Li Z."/>
            <person name="Lu H.C."/>
            <person name="Ye Q.L."/>
            <person name="Zhang D."/>
            <person name="Wang J.Y."/>
            <person name="Li Y.F."/>
            <person name="Zhong Z.M."/>
            <person name="Liu X."/>
            <person name="Yu X."/>
            <person name="Liu D.K."/>
            <person name="Tu X.D."/>
            <person name="Liu B."/>
            <person name="Hao Y."/>
            <person name="Liao X.Y."/>
            <person name="Jiang Y.T."/>
            <person name="Sun W.H."/>
            <person name="Chen J."/>
            <person name="Chen Y.Q."/>
            <person name="Ai Y."/>
            <person name="Zhai J.W."/>
            <person name="Wu S.S."/>
            <person name="Zhou Z."/>
            <person name="Hsiao Y.Y."/>
            <person name="Wu W.L."/>
            <person name="Chen Y.Y."/>
            <person name="Lin Y.F."/>
            <person name="Hsu J.L."/>
            <person name="Li C.Y."/>
            <person name="Wang Z.W."/>
            <person name="Zhao X."/>
            <person name="Zhong W.Y."/>
            <person name="Ma X.K."/>
            <person name="Ma L."/>
            <person name="Huang J."/>
            <person name="Chen G.Z."/>
            <person name="Huang M.Z."/>
            <person name="Huang L."/>
            <person name="Peng D.H."/>
            <person name="Luo Y.B."/>
            <person name="Zou S.Q."/>
            <person name="Chen S.P."/>
            <person name="Lan S."/>
            <person name="Tsai W.C."/>
            <person name="Van de Peer Y."/>
            <person name="Liu Z.J."/>
        </authorList>
    </citation>
    <scope>NUCLEOTIDE SEQUENCE [LARGE SCALE GENOMIC DNA]</scope>
    <source>
        <strain evidence="3">Lor287</strain>
    </source>
</reference>
<keyword evidence="4" id="KW-1185">Reference proteome</keyword>
<keyword evidence="2" id="KW-0472">Membrane</keyword>
<evidence type="ECO:0000256" key="1">
    <source>
        <dbReference type="SAM" id="MobiDB-lite"/>
    </source>
</evidence>
<organism evidence="3 4">
    <name type="scientific">Platanthera zijinensis</name>
    <dbReference type="NCBI Taxonomy" id="2320716"/>
    <lineage>
        <taxon>Eukaryota</taxon>
        <taxon>Viridiplantae</taxon>
        <taxon>Streptophyta</taxon>
        <taxon>Embryophyta</taxon>
        <taxon>Tracheophyta</taxon>
        <taxon>Spermatophyta</taxon>
        <taxon>Magnoliopsida</taxon>
        <taxon>Liliopsida</taxon>
        <taxon>Asparagales</taxon>
        <taxon>Orchidaceae</taxon>
        <taxon>Orchidoideae</taxon>
        <taxon>Orchideae</taxon>
        <taxon>Orchidinae</taxon>
        <taxon>Platanthera</taxon>
    </lineage>
</organism>
<dbReference type="Proteomes" id="UP001418222">
    <property type="component" value="Unassembled WGS sequence"/>
</dbReference>